<dbReference type="Pfam" id="PF13223">
    <property type="entry name" value="DUF4031"/>
    <property type="match status" value="1"/>
</dbReference>
<dbReference type="Proteomes" id="UP000581206">
    <property type="component" value="Unassembled WGS sequence"/>
</dbReference>
<comment type="caution">
    <text evidence="2">The sequence shown here is derived from an EMBL/GenBank/DDBJ whole genome shotgun (WGS) entry which is preliminary data.</text>
</comment>
<dbReference type="EMBL" id="JAAXOX010000006">
    <property type="protein sequence ID" value="NKY23418.1"/>
    <property type="molecule type" value="Genomic_DNA"/>
</dbReference>
<dbReference type="AlphaFoldDB" id="A0A7X6KWF6"/>
<organism evidence="2 3">
    <name type="scientific">Cellulomonas denverensis</name>
    <dbReference type="NCBI Taxonomy" id="264297"/>
    <lineage>
        <taxon>Bacteria</taxon>
        <taxon>Bacillati</taxon>
        <taxon>Actinomycetota</taxon>
        <taxon>Actinomycetes</taxon>
        <taxon>Micrococcales</taxon>
        <taxon>Cellulomonadaceae</taxon>
        <taxon>Cellulomonas</taxon>
    </lineage>
</organism>
<dbReference type="SUPFAM" id="SSF109604">
    <property type="entry name" value="HD-domain/PDEase-like"/>
    <property type="match status" value="1"/>
</dbReference>
<dbReference type="InterPro" id="IPR025109">
    <property type="entry name" value="DUF4031"/>
</dbReference>
<reference evidence="2 3" key="1">
    <citation type="submission" date="2020-04" db="EMBL/GenBank/DDBJ databases">
        <title>MicrobeNet Type strains.</title>
        <authorList>
            <person name="Nicholson A.C."/>
        </authorList>
    </citation>
    <scope>NUCLEOTIDE SEQUENCE [LARGE SCALE GENOMIC DNA]</scope>
    <source>
        <strain evidence="2 3">ATCC BAA-788</strain>
    </source>
</reference>
<dbReference type="InterPro" id="IPR009218">
    <property type="entry name" value="HD_phosphohydro"/>
</dbReference>
<name>A0A7X6KWF6_9CELL</name>
<sequence>MLVDPPAWPAHDTLWSHLVSDSSPAELHDFAAGLGIGRRAFDLDHYDIPASRYQDAVDAGAVPLGGGELTRRLIGSGLRVRGRDRAVLKRLRRRWLDARPDDYLPVDDLLLRWREPHRAYHGPVHLAEALTALDLLAAESTGPGDRRTAELALWFHDAIHRGSTPADEDASAELALTVLDDERVADLVRMTAHHDPDPADPAAALVSDADLAILAAEPSRYAEYTRQVRAEYAHVPDPDFRAGRAAVLDQLLALPSLYATDRARGQWTARAETNLRAELHALTARA</sequence>
<protein>
    <submittedName>
        <fullName evidence="2">DUF4031 domain-containing protein</fullName>
    </submittedName>
</protein>
<dbReference type="PANTHER" id="PTHR21174:SF0">
    <property type="entry name" value="HD PHOSPHOHYDROLASE FAMILY PROTEIN-RELATED"/>
    <property type="match status" value="1"/>
</dbReference>
<evidence type="ECO:0000259" key="1">
    <source>
        <dbReference type="Pfam" id="PF13223"/>
    </source>
</evidence>
<dbReference type="PANTHER" id="PTHR21174">
    <property type="match status" value="1"/>
</dbReference>
<proteinExistence type="predicted"/>
<accession>A0A7X6KWF6</accession>
<dbReference type="Gene3D" id="1.10.3210.10">
    <property type="entry name" value="Hypothetical protein af1432"/>
    <property type="match status" value="1"/>
</dbReference>
<evidence type="ECO:0000313" key="3">
    <source>
        <dbReference type="Proteomes" id="UP000581206"/>
    </source>
</evidence>
<evidence type="ECO:0000313" key="2">
    <source>
        <dbReference type="EMBL" id="NKY23418.1"/>
    </source>
</evidence>
<feature type="domain" description="DUF4031" evidence="1">
    <location>
        <begin position="2"/>
        <end position="73"/>
    </location>
</feature>
<keyword evidence="3" id="KW-1185">Reference proteome</keyword>
<gene>
    <name evidence="2" type="ORF">HGA03_12165</name>
</gene>